<dbReference type="AlphaFoldDB" id="X8DDP0"/>
<keyword evidence="1" id="KW-0472">Membrane</keyword>
<keyword evidence="1" id="KW-1133">Transmembrane helix</keyword>
<dbReference type="PATRIC" id="fig|1299321.3.peg.5881"/>
<dbReference type="Proteomes" id="UP000023351">
    <property type="component" value="Unassembled WGS sequence"/>
</dbReference>
<reference evidence="2 3" key="1">
    <citation type="submission" date="2013-12" db="EMBL/GenBank/DDBJ databases">
        <authorList>
            <person name="Zelazny A."/>
            <person name="Olivier K."/>
            <person name="Holland S."/>
            <person name="Lenaerts A."/>
            <person name="Ordway D."/>
            <person name="DeGroote M.A."/>
            <person name="Parker T."/>
            <person name="Sizemore C."/>
            <person name="Tallon L.J."/>
            <person name="Sadzewicz L.K."/>
            <person name="Sengamalay N."/>
            <person name="Fraser C.M."/>
            <person name="Hine E."/>
            <person name="Shefchek K.A."/>
            <person name="Das S.P."/>
            <person name="Tettelin H."/>
        </authorList>
    </citation>
    <scope>NUCLEOTIDE SEQUENCE [LARGE SCALE GENOMIC DNA]</scope>
    <source>
        <strain evidence="2 3">1513</strain>
    </source>
</reference>
<name>X8DDP0_9MYCO</name>
<organism evidence="2 3">
    <name type="scientific">Mycobacteroides abscessus subsp. bolletii 1513</name>
    <dbReference type="NCBI Taxonomy" id="1299321"/>
    <lineage>
        <taxon>Bacteria</taxon>
        <taxon>Bacillati</taxon>
        <taxon>Actinomycetota</taxon>
        <taxon>Actinomycetes</taxon>
        <taxon>Mycobacteriales</taxon>
        <taxon>Mycobacteriaceae</taxon>
        <taxon>Mycobacteroides</taxon>
        <taxon>Mycobacteroides abscessus</taxon>
    </lineage>
</organism>
<sequence>MSRGLLAIGDVFRRSWKWLSVVGLVAILVICVGYVMFGTLKVNPIESEYQVKVQLHESGGLLPNQEVTLRGCRSDGLSRSIWTRAAWSRSPRSMVPVKLPVDSEVR</sequence>
<dbReference type="EMBL" id="JAOJ01000007">
    <property type="protein sequence ID" value="EUA65828.1"/>
    <property type="molecule type" value="Genomic_DNA"/>
</dbReference>
<evidence type="ECO:0000256" key="1">
    <source>
        <dbReference type="SAM" id="Phobius"/>
    </source>
</evidence>
<protein>
    <submittedName>
        <fullName evidence="2">Mce family Mce5F domain protein</fullName>
    </submittedName>
</protein>
<feature type="transmembrane region" description="Helical" evidence="1">
    <location>
        <begin position="18"/>
        <end position="37"/>
    </location>
</feature>
<evidence type="ECO:0000313" key="3">
    <source>
        <dbReference type="Proteomes" id="UP000023351"/>
    </source>
</evidence>
<comment type="caution">
    <text evidence="2">The sequence shown here is derived from an EMBL/GenBank/DDBJ whole genome shotgun (WGS) entry which is preliminary data.</text>
</comment>
<accession>X8DDP0</accession>
<evidence type="ECO:0000313" key="2">
    <source>
        <dbReference type="EMBL" id="EUA65828.1"/>
    </source>
</evidence>
<proteinExistence type="predicted"/>
<keyword evidence="1" id="KW-0812">Transmembrane</keyword>
<gene>
    <name evidence="2" type="ORF">I540_6080</name>
</gene>